<feature type="region of interest" description="Disordered" evidence="1">
    <location>
        <begin position="81"/>
        <end position="110"/>
    </location>
</feature>
<sequence>ESRSVFAGISLVTRSQNFSSSRTPTSRVDVTLPSSRTASHMLTTARATPPASRGNRTATIVSSSAILGAGSMTSANLCAPKKVAGPDPERVANSANPSAARTRSRPGTTTDARWPIHLLVPRDSTRGLSTPSTSDVARSMSSRTIHFPCRMARTSAPSRHSNVPGCVGDDMYDPSSDRASKDVSERWIGISVV</sequence>
<dbReference type="EMBL" id="CAVNYO010000167">
    <property type="protein sequence ID" value="CAK5270474.1"/>
    <property type="molecule type" value="Genomic_DNA"/>
</dbReference>
<organism evidence="2 3">
    <name type="scientific">Mycena citricolor</name>
    <dbReference type="NCBI Taxonomy" id="2018698"/>
    <lineage>
        <taxon>Eukaryota</taxon>
        <taxon>Fungi</taxon>
        <taxon>Dikarya</taxon>
        <taxon>Basidiomycota</taxon>
        <taxon>Agaricomycotina</taxon>
        <taxon>Agaricomycetes</taxon>
        <taxon>Agaricomycetidae</taxon>
        <taxon>Agaricales</taxon>
        <taxon>Marasmiineae</taxon>
        <taxon>Mycenaceae</taxon>
        <taxon>Mycena</taxon>
    </lineage>
</organism>
<dbReference type="AlphaFoldDB" id="A0AAD2K0G0"/>
<name>A0AAD2K0G0_9AGAR</name>
<feature type="compositionally biased region" description="Polar residues" evidence="1">
    <location>
        <begin position="93"/>
        <end position="110"/>
    </location>
</feature>
<evidence type="ECO:0000313" key="2">
    <source>
        <dbReference type="EMBL" id="CAK5270474.1"/>
    </source>
</evidence>
<protein>
    <submittedName>
        <fullName evidence="2">Uncharacterized protein</fullName>
    </submittedName>
</protein>
<evidence type="ECO:0000313" key="3">
    <source>
        <dbReference type="Proteomes" id="UP001295794"/>
    </source>
</evidence>
<accession>A0AAD2K0G0</accession>
<keyword evidence="3" id="KW-1185">Reference proteome</keyword>
<evidence type="ECO:0000256" key="1">
    <source>
        <dbReference type="SAM" id="MobiDB-lite"/>
    </source>
</evidence>
<proteinExistence type="predicted"/>
<reference evidence="2" key="1">
    <citation type="submission" date="2023-11" db="EMBL/GenBank/DDBJ databases">
        <authorList>
            <person name="De Vega J J."/>
            <person name="De Vega J J."/>
        </authorList>
    </citation>
    <scope>NUCLEOTIDE SEQUENCE</scope>
</reference>
<gene>
    <name evidence="2" type="ORF">MYCIT1_LOCUS14919</name>
</gene>
<feature type="non-terminal residue" evidence="2">
    <location>
        <position position="1"/>
    </location>
</feature>
<comment type="caution">
    <text evidence="2">The sequence shown here is derived from an EMBL/GenBank/DDBJ whole genome shotgun (WGS) entry which is preliminary data.</text>
</comment>
<dbReference type="Proteomes" id="UP001295794">
    <property type="component" value="Unassembled WGS sequence"/>
</dbReference>